<dbReference type="AlphaFoldDB" id="A0A7V7QJH2"/>
<dbReference type="Proteomes" id="UP000461768">
    <property type="component" value="Unassembled WGS sequence"/>
</dbReference>
<name>A0A7V7QJH2_9FIRM</name>
<reference evidence="2 3" key="1">
    <citation type="submission" date="2019-09" db="EMBL/GenBank/DDBJ databases">
        <authorList>
            <person name="Valk L.C."/>
        </authorList>
    </citation>
    <scope>NUCLEOTIDE SEQUENCE [LARGE SCALE GENOMIC DNA]</scope>
    <source>
        <strain evidence="2">GalUA</strain>
    </source>
</reference>
<dbReference type="Pfam" id="PF12682">
    <property type="entry name" value="Flavodoxin_4"/>
    <property type="match status" value="1"/>
</dbReference>
<protein>
    <submittedName>
        <fullName evidence="2">Flavodoxin</fullName>
    </submittedName>
</protein>
<evidence type="ECO:0000313" key="3">
    <source>
        <dbReference type="Proteomes" id="UP000461768"/>
    </source>
</evidence>
<reference evidence="2 3" key="2">
    <citation type="submission" date="2020-02" db="EMBL/GenBank/DDBJ databases">
        <title>Candidatus Galacturonibacter soehngenii shows hetero-acetogenic catabolism of galacturonic acid but lacks a canonical carbon monoxide dehydrogenase/acetyl-CoA synthase complex.</title>
        <authorList>
            <person name="Diender M."/>
            <person name="Stouten G.R."/>
            <person name="Petersen J.F."/>
            <person name="Nielsen P.H."/>
            <person name="Dueholm M.S."/>
            <person name="Pronk J.T."/>
            <person name="Van Loosdrecht M.C.M."/>
        </authorList>
    </citation>
    <scope>NUCLEOTIDE SEQUENCE [LARGE SCALE GENOMIC DNA]</scope>
    <source>
        <strain evidence="2">GalUA</strain>
    </source>
</reference>
<dbReference type="Gene3D" id="3.40.50.360">
    <property type="match status" value="1"/>
</dbReference>
<comment type="caution">
    <text evidence="2">The sequence shown here is derived from an EMBL/GenBank/DDBJ whole genome shotgun (WGS) entry which is preliminary data.</text>
</comment>
<dbReference type="GO" id="GO:0010181">
    <property type="term" value="F:FMN binding"/>
    <property type="evidence" value="ECO:0007669"/>
    <property type="project" value="InterPro"/>
</dbReference>
<organism evidence="2 3">
    <name type="scientific">Candidatus Galacturonatibacter soehngenii</name>
    <dbReference type="NCBI Taxonomy" id="2307010"/>
    <lineage>
        <taxon>Bacteria</taxon>
        <taxon>Bacillati</taxon>
        <taxon>Bacillota</taxon>
        <taxon>Clostridia</taxon>
        <taxon>Lachnospirales</taxon>
        <taxon>Lachnospiraceae</taxon>
        <taxon>Candidatus Galacturonatibacter</taxon>
    </lineage>
</organism>
<dbReference type="PANTHER" id="PTHR39201:SF1">
    <property type="entry name" value="FLAVODOXIN-LIKE DOMAIN-CONTAINING PROTEIN"/>
    <property type="match status" value="1"/>
</dbReference>
<dbReference type="SUPFAM" id="SSF52218">
    <property type="entry name" value="Flavoproteins"/>
    <property type="match status" value="1"/>
</dbReference>
<gene>
    <name evidence="2" type="ORF">F7O84_09265</name>
</gene>
<dbReference type="GO" id="GO:0016651">
    <property type="term" value="F:oxidoreductase activity, acting on NAD(P)H"/>
    <property type="evidence" value="ECO:0007669"/>
    <property type="project" value="UniProtKB-ARBA"/>
</dbReference>
<dbReference type="PROSITE" id="PS50902">
    <property type="entry name" value="FLAVODOXIN_LIKE"/>
    <property type="match status" value="1"/>
</dbReference>
<dbReference type="PANTHER" id="PTHR39201">
    <property type="entry name" value="EXPORTED PROTEIN-RELATED"/>
    <property type="match status" value="1"/>
</dbReference>
<proteinExistence type="predicted"/>
<dbReference type="OrthoDB" id="9806505at2"/>
<dbReference type="InterPro" id="IPR008254">
    <property type="entry name" value="Flavodoxin/NO_synth"/>
</dbReference>
<feature type="domain" description="Flavodoxin-like" evidence="1">
    <location>
        <begin position="7"/>
        <end position="163"/>
    </location>
</feature>
<accession>A0A7V7QJH2</accession>
<keyword evidence="3" id="KW-1185">Reference proteome</keyword>
<evidence type="ECO:0000313" key="2">
    <source>
        <dbReference type="EMBL" id="KAB1437774.1"/>
    </source>
</evidence>
<dbReference type="InterPro" id="IPR029039">
    <property type="entry name" value="Flavoprotein-like_sf"/>
</dbReference>
<dbReference type="EMBL" id="WAGX01000005">
    <property type="protein sequence ID" value="KAB1437774.1"/>
    <property type="molecule type" value="Genomic_DNA"/>
</dbReference>
<evidence type="ECO:0000259" key="1">
    <source>
        <dbReference type="PROSITE" id="PS50902"/>
    </source>
</evidence>
<sequence length="167" mass="18882">MEITMKAIIVYFSLEGNVKFVAEKIKKQLNADMLCLTPKKEYPTGKVSKFFWGGKSVIFNEKPKLESYQFNKEDYDVIVIGTPVWASSYTPPIKTFLSENDLSGKSVAFFACQSGNDASKCFEKLKNELKNCQVAATLALVNPAKKKTNEDQLQIDTFCYNILNHIK</sequence>